<evidence type="ECO:0000313" key="1">
    <source>
        <dbReference type="EMBL" id="CAD6226993.1"/>
    </source>
</evidence>
<comment type="caution">
    <text evidence="1">The sequence shown here is derived from an EMBL/GenBank/DDBJ whole genome shotgun (WGS) entry which is preliminary data.</text>
</comment>
<sequence length="234" mass="26933">MPFDPLIRHLLAGKILKHRIIRANKCPLFLLLAPFISDEHGIDEPVIEVGLRCQVSLSECNKQRATLSKHKTSVRDYPCLKAGVLFAPHGSSEDTLLADKFPAIAAIYSEEQLFLHTVFTLGQLEDIMLPKAIDYFYQNEEAAVYQMLWRSKHGTAYIQVQRASIFMPSTQQTLHVAKRRKLLPGQDEEFECLTYWISHFLNLWAAHEPIQLQGSIMDWYEEVKEKQKQHITAT</sequence>
<proteinExistence type="predicted"/>
<dbReference type="Proteomes" id="UP000604825">
    <property type="component" value="Unassembled WGS sequence"/>
</dbReference>
<organism evidence="1 2">
    <name type="scientific">Miscanthus lutarioriparius</name>
    <dbReference type="NCBI Taxonomy" id="422564"/>
    <lineage>
        <taxon>Eukaryota</taxon>
        <taxon>Viridiplantae</taxon>
        <taxon>Streptophyta</taxon>
        <taxon>Embryophyta</taxon>
        <taxon>Tracheophyta</taxon>
        <taxon>Spermatophyta</taxon>
        <taxon>Magnoliopsida</taxon>
        <taxon>Liliopsida</taxon>
        <taxon>Poales</taxon>
        <taxon>Poaceae</taxon>
        <taxon>PACMAD clade</taxon>
        <taxon>Panicoideae</taxon>
        <taxon>Andropogonodae</taxon>
        <taxon>Andropogoneae</taxon>
        <taxon>Saccharinae</taxon>
        <taxon>Miscanthus</taxon>
    </lineage>
</organism>
<dbReference type="InterPro" id="IPR013181">
    <property type="entry name" value="DUF1719"/>
</dbReference>
<dbReference type="AlphaFoldDB" id="A0A811NGV3"/>
<keyword evidence="2" id="KW-1185">Reference proteome</keyword>
<name>A0A811NGV3_9POAL</name>
<gene>
    <name evidence="1" type="ORF">NCGR_LOCUS18636</name>
</gene>
<dbReference type="Pfam" id="PF08224">
    <property type="entry name" value="DUF1719"/>
    <property type="match status" value="1"/>
</dbReference>
<protein>
    <submittedName>
        <fullName evidence="1">Uncharacterized protein</fullName>
    </submittedName>
</protein>
<evidence type="ECO:0000313" key="2">
    <source>
        <dbReference type="Proteomes" id="UP000604825"/>
    </source>
</evidence>
<dbReference type="EMBL" id="CAJGYO010000004">
    <property type="protein sequence ID" value="CAD6226993.1"/>
    <property type="molecule type" value="Genomic_DNA"/>
</dbReference>
<reference evidence="1" key="1">
    <citation type="submission" date="2020-10" db="EMBL/GenBank/DDBJ databases">
        <authorList>
            <person name="Han B."/>
            <person name="Lu T."/>
            <person name="Zhao Q."/>
            <person name="Huang X."/>
            <person name="Zhao Y."/>
        </authorList>
    </citation>
    <scope>NUCLEOTIDE SEQUENCE</scope>
</reference>
<accession>A0A811NGV3</accession>